<dbReference type="PANTHER" id="PTHR46682:SF1">
    <property type="entry name" value="ADHESION G-PROTEIN COUPLED RECEPTOR V1"/>
    <property type="match status" value="1"/>
</dbReference>
<dbReference type="InterPro" id="IPR003644">
    <property type="entry name" value="Calx_beta"/>
</dbReference>
<keyword evidence="6" id="KW-1185">Reference proteome</keyword>
<dbReference type="Pfam" id="PF03160">
    <property type="entry name" value="Calx-beta"/>
    <property type="match status" value="6"/>
</dbReference>
<feature type="domain" description="Calx-beta" evidence="4">
    <location>
        <begin position="391"/>
        <end position="491"/>
    </location>
</feature>
<sequence length="1239" mass="129062">MSDRDPTWTDIDAAQLTGTNAWRRPEGQLSFLPEIFLDVADNAGFVGGQPVDVSRLAFVTVTLTEGNLYHFWGRIAQNAPGTPTLSIYDSQGYRLQSVDGDDISPGSDTPWSDSLLYFEPDRTGTYYLGIGYSTRPFASGFSIEGWEDTGGNFANDRAPYSAIASLSAPVRIVTEGDAGSTRYTATVTRTGDLSKTQSVGWFVDGRGDHAADDADFAGGLAPGGTITFGAGQATAQITIDIAGDTIGEYDETFGIRLFAPSTGLRIGTGRIEATIEDDDSRLWLEAASLTATEGTGTGGSFTFTIRANAPQEAYHSVRWVVETTDVARPVNARDFSPSVLPSGVVTFAPGETAKTVTITFAGDATPESDERFRIRLESRSDALTTSDATSIIVQILDDDRPLVSIAALAATVVEGSGEGGTVSFEVTRTNPVTAQTIDWAASGLSAADFADGVIPSGRLSFAAGEASKTVTLRLRGDSIAEGAETLTVTISSPSAGTEFRNTQASVSILDDDSVVRVLPGSRSTTEDSGTPITFVLERSGDVLPAATLTWQAEAYADTSSSASADASDFVGGAWPGGVVTFGEGQRQATVTIAVQPDATPEPGEWFSIRLTNPSLGMSIEPYGDLLGAAIWTDETWLSDNAISAAPHREGDGLPTTLNVPIWRQGDYSAAETFTWRVTTAIPGYTGALATGSHFAGGVLPSGQVTFAPGMQTAAIALSIASDDRPGVSSAAFAVEFTAQRPGAGADRIIRVIEEDDVLVSIQSATVQQAEGDSGVTPFTFTLTRTGGTTGSSVVDWSVGTTTGRTVDADDFGDWRLPSGQVVFAPGETTATLTVNVYGDLTPEASERFVVNLTSASPDVAFGNASARGIILADDTEVTVSAYNAVKTEGHTGSTRPFLFTVERAGVTDVAQSVAWSVAPGRGADRANAADFVGGVLPSGVVDFAPGEVRKIITVNVNGDASRERDEFFFIDLSNPTNGLRIGNYDAYGLIIADETVMSIAATSADAAEGSTPHTFTVTRSGYLDAAQIVNWSVVNWGPNRVSAADFEGGAIPRGALRFEAGEETKTITINIASDTAVEKDETFAVRLLSASPGVTLAPYWAGATIRNDDASVGITALSASKAEGNAGTTPFTFALTRTGVLDAEQSVSWATGSLNPNRATAADFAGGVLPSGTVTFGAGEARKVITLDVLGDTTQEAAEGFIVRLSAPTNGLTISGSSATGLIQNDDLAVARLAADWVL</sequence>
<reference evidence="5 6" key="2">
    <citation type="submission" date="2020-03" db="EMBL/GenBank/DDBJ databases">
        <title>Roseomonas stagni sp. nov., isolated from pond water in Japan.</title>
        <authorList>
            <person name="Furuhata K."/>
            <person name="Miyamoto H."/>
            <person name="Goto K."/>
        </authorList>
    </citation>
    <scope>NUCLEOTIDE SEQUENCE [LARGE SCALE GENOMIC DNA]</scope>
    <source>
        <strain evidence="5 6">PeD5</strain>
    </source>
</reference>
<dbReference type="Proteomes" id="UP000475385">
    <property type="component" value="Unassembled WGS sequence"/>
</dbReference>
<keyword evidence="1" id="KW-0732">Signal</keyword>
<dbReference type="InterPro" id="IPR026919">
    <property type="entry name" value="ADGRV1"/>
</dbReference>
<keyword evidence="2" id="KW-0677">Repeat</keyword>
<evidence type="ECO:0000313" key="6">
    <source>
        <dbReference type="Proteomes" id="UP000475385"/>
    </source>
</evidence>
<dbReference type="RefSeq" id="WP_164692701.1">
    <property type="nucleotide sequence ID" value="NZ_JAAIKB010000001.1"/>
</dbReference>
<feature type="domain" description="Calx-beta" evidence="4">
    <location>
        <begin position="271"/>
        <end position="377"/>
    </location>
</feature>
<dbReference type="SMART" id="SM00237">
    <property type="entry name" value="Calx_beta"/>
    <property type="match status" value="8"/>
</dbReference>
<feature type="domain" description="Calx-beta" evidence="4">
    <location>
        <begin position="504"/>
        <end position="611"/>
    </location>
</feature>
<gene>
    <name evidence="5" type="ORF">G3576_02315</name>
</gene>
<dbReference type="InterPro" id="IPR038081">
    <property type="entry name" value="CalX-like_sf"/>
</dbReference>
<dbReference type="SUPFAM" id="SSF141072">
    <property type="entry name" value="CalX-like"/>
    <property type="match status" value="9"/>
</dbReference>
<feature type="domain" description="Calx-beta" evidence="4">
    <location>
        <begin position="866"/>
        <end position="973"/>
    </location>
</feature>
<feature type="domain" description="Calx-beta" evidence="4">
    <location>
        <begin position="986"/>
        <end position="1088"/>
    </location>
</feature>
<organism evidence="5 6">
    <name type="scientific">Falsiroseomonas algicola</name>
    <dbReference type="NCBI Taxonomy" id="2716930"/>
    <lineage>
        <taxon>Bacteria</taxon>
        <taxon>Pseudomonadati</taxon>
        <taxon>Pseudomonadota</taxon>
        <taxon>Alphaproteobacteria</taxon>
        <taxon>Acetobacterales</taxon>
        <taxon>Roseomonadaceae</taxon>
        <taxon>Falsiroseomonas</taxon>
    </lineage>
</organism>
<evidence type="ECO:0000256" key="3">
    <source>
        <dbReference type="ARBA" id="ARBA00022837"/>
    </source>
</evidence>
<dbReference type="GO" id="GO:0016020">
    <property type="term" value="C:membrane"/>
    <property type="evidence" value="ECO:0007669"/>
    <property type="project" value="InterPro"/>
</dbReference>
<accession>A0A6M1LEW6</accession>
<keyword evidence="3" id="KW-0106">Calcium</keyword>
<feature type="domain" description="Calx-beta" evidence="4">
    <location>
        <begin position="748"/>
        <end position="853"/>
    </location>
</feature>
<dbReference type="AlphaFoldDB" id="A0A6M1LEW6"/>
<name>A0A6M1LEW6_9PROT</name>
<proteinExistence type="predicted"/>
<reference evidence="5 6" key="1">
    <citation type="submission" date="2020-02" db="EMBL/GenBank/DDBJ databases">
        <authorList>
            <person name="Kim H.M."/>
            <person name="Jeon C.O."/>
        </authorList>
    </citation>
    <scope>NUCLEOTIDE SEQUENCE [LARGE SCALE GENOMIC DNA]</scope>
    <source>
        <strain evidence="5 6">PeD5</strain>
    </source>
</reference>
<feature type="domain" description="Calx-beta" evidence="4">
    <location>
        <begin position="1101"/>
        <end position="1206"/>
    </location>
</feature>
<evidence type="ECO:0000313" key="5">
    <source>
        <dbReference type="EMBL" id="NGM18830.1"/>
    </source>
</evidence>
<evidence type="ECO:0000259" key="4">
    <source>
        <dbReference type="SMART" id="SM00237"/>
    </source>
</evidence>
<comment type="caution">
    <text evidence="5">The sequence shown here is derived from an EMBL/GenBank/DDBJ whole genome shotgun (WGS) entry which is preliminary data.</text>
</comment>
<protein>
    <recommendedName>
        <fullName evidence="4">Calx-beta domain-containing protein</fullName>
    </recommendedName>
</protein>
<dbReference type="Gene3D" id="2.60.40.2030">
    <property type="match status" value="8"/>
</dbReference>
<evidence type="ECO:0000256" key="2">
    <source>
        <dbReference type="ARBA" id="ARBA00022737"/>
    </source>
</evidence>
<dbReference type="PANTHER" id="PTHR46682">
    <property type="entry name" value="ADHESION G-PROTEIN COUPLED RECEPTOR V1"/>
    <property type="match status" value="1"/>
</dbReference>
<evidence type="ECO:0000256" key="1">
    <source>
        <dbReference type="ARBA" id="ARBA00022729"/>
    </source>
</evidence>
<dbReference type="EMBL" id="JAAIKB010000001">
    <property type="protein sequence ID" value="NGM18830.1"/>
    <property type="molecule type" value="Genomic_DNA"/>
</dbReference>
<dbReference type="GO" id="GO:0004930">
    <property type="term" value="F:G protein-coupled receptor activity"/>
    <property type="evidence" value="ECO:0007669"/>
    <property type="project" value="InterPro"/>
</dbReference>
<feature type="domain" description="Calx-beta" evidence="4">
    <location>
        <begin position="148"/>
        <end position="258"/>
    </location>
</feature>